<dbReference type="GO" id="GO:0006493">
    <property type="term" value="P:protein O-linked glycosylation"/>
    <property type="evidence" value="ECO:0007669"/>
    <property type="project" value="TreeGrafter"/>
</dbReference>
<evidence type="ECO:0000313" key="4">
    <source>
        <dbReference type="EMBL" id="GFR60501.1"/>
    </source>
</evidence>
<reference evidence="4 5" key="1">
    <citation type="journal article" date="2021" name="Elife">
        <title>Chloroplast acquisition without the gene transfer in kleptoplastic sea slugs, Plakobranchus ocellatus.</title>
        <authorList>
            <person name="Maeda T."/>
            <person name="Takahashi S."/>
            <person name="Yoshida T."/>
            <person name="Shimamura S."/>
            <person name="Takaki Y."/>
            <person name="Nagai Y."/>
            <person name="Toyoda A."/>
            <person name="Suzuki Y."/>
            <person name="Arimoto A."/>
            <person name="Ishii H."/>
            <person name="Satoh N."/>
            <person name="Nishiyama T."/>
            <person name="Hasebe M."/>
            <person name="Maruyama T."/>
            <person name="Minagawa J."/>
            <person name="Obokata J."/>
            <person name="Shigenobu S."/>
        </authorList>
    </citation>
    <scope>NUCLEOTIDE SEQUENCE [LARGE SCALE GENOMIC DNA]</scope>
</reference>
<protein>
    <submittedName>
        <fullName evidence="4">Polypeptide N-acetylgalactosaminyltransferase</fullName>
    </submittedName>
</protein>
<evidence type="ECO:0000313" key="5">
    <source>
        <dbReference type="Proteomes" id="UP000762676"/>
    </source>
</evidence>
<dbReference type="Gene3D" id="3.90.550.10">
    <property type="entry name" value="Spore Coat Polysaccharide Biosynthesis Protein SpsA, Chain A"/>
    <property type="match status" value="1"/>
</dbReference>
<organism evidence="4 5">
    <name type="scientific">Elysia marginata</name>
    <dbReference type="NCBI Taxonomy" id="1093978"/>
    <lineage>
        <taxon>Eukaryota</taxon>
        <taxon>Metazoa</taxon>
        <taxon>Spiralia</taxon>
        <taxon>Lophotrochozoa</taxon>
        <taxon>Mollusca</taxon>
        <taxon>Gastropoda</taxon>
        <taxon>Heterobranchia</taxon>
        <taxon>Euthyneura</taxon>
        <taxon>Panpulmonata</taxon>
        <taxon>Sacoglossa</taxon>
        <taxon>Placobranchoidea</taxon>
        <taxon>Plakobranchidae</taxon>
        <taxon>Elysia</taxon>
    </lineage>
</organism>
<feature type="transmembrane region" description="Helical" evidence="3">
    <location>
        <begin position="32"/>
        <end position="53"/>
    </location>
</feature>
<sequence>MTSSSHTSTRHLVPSTTSMFPAIMRPCCKGRLLSKIGGAVCVAVVLYFCLVLQQSSDTETSSRQLRDTGISNSGSAEKAAFRGNSKITTEQARDFISENFKELSQKLFVKTKAGNDTDYFTAYFNSRLQREVSAMRDGLALHRKEMARFPCSRFVSARSKNVSSNFKVTIVYSLVGVDSIADAVLFMRNNFEKLPTGFVDDIIVTVEEEAEAEYKTEVEEVLDLCGVCRVFFFSGTIWEHRNSAANFARGEILVFVDARVHPLTEDWVRSLVQAVTSSPKLVVSPNVRLRGGDQGRDLSVGVSRNEITWSLSVARGPISDSEISYAIKSSVIIKGDLTGHKDLTIEQTAVAKEVFAIRKSFFTYLGGFDVEKAHTGGEHVLFSLKVLTCGGNIVLSLCSDVALEIASTLPLKPTYLRNLTQLEKSLPPVRQKRLLDSLRFVSNAEFLGRQAIFTVDFQNPSFMGQVYSTSVFFNAGQDVWMDSYSRKYSGCSVQPRIYGRSRVSKQRAVVDQSRRDAFRNFNRIPGRAAPALGVRLKQQISSRKCATRNFRAIISKRQVRMVSPSRRATFYGYIRSADGLYAFGLSPAMSEDAILALASSKPIVPDVASGNSNRVGPGGVPFNTSNSSPDIDTRLNIVLTRNSSEWIGPFSHTNGAFIYQHSLCITRLPSNNLTLRKCVKGTREQLFVFSSHTIKPAGSTDEWMCAKLHRPNAGTATPSQSLMVSGPVFLARCVGEGQGSVFTQFKLDVRFKENCVA</sequence>
<dbReference type="InterPro" id="IPR029044">
    <property type="entry name" value="Nucleotide-diphossugar_trans"/>
</dbReference>
<feature type="compositionally biased region" description="Polar residues" evidence="2">
    <location>
        <begin position="61"/>
        <end position="75"/>
    </location>
</feature>
<keyword evidence="1" id="KW-1015">Disulfide bond</keyword>
<keyword evidence="3" id="KW-0472">Membrane</keyword>
<evidence type="ECO:0000256" key="1">
    <source>
        <dbReference type="ARBA" id="ARBA00023157"/>
    </source>
</evidence>
<keyword evidence="3" id="KW-0812">Transmembrane</keyword>
<proteinExistence type="predicted"/>
<dbReference type="Proteomes" id="UP000762676">
    <property type="component" value="Unassembled WGS sequence"/>
</dbReference>
<feature type="region of interest" description="Disordered" evidence="2">
    <location>
        <begin position="61"/>
        <end position="83"/>
    </location>
</feature>
<keyword evidence="5" id="KW-1185">Reference proteome</keyword>
<dbReference type="AlphaFoldDB" id="A0AAV4EJR3"/>
<dbReference type="PANTHER" id="PTHR11675">
    <property type="entry name" value="N-ACETYLGALACTOSAMINYLTRANSFERASE"/>
    <property type="match status" value="1"/>
</dbReference>
<evidence type="ECO:0000256" key="2">
    <source>
        <dbReference type="SAM" id="MobiDB-lite"/>
    </source>
</evidence>
<dbReference type="PANTHER" id="PTHR11675:SF126">
    <property type="entry name" value="RICIN B LECTIN DOMAIN-CONTAINING PROTEIN"/>
    <property type="match status" value="1"/>
</dbReference>
<comment type="caution">
    <text evidence="4">The sequence shown here is derived from an EMBL/GenBank/DDBJ whole genome shotgun (WGS) entry which is preliminary data.</text>
</comment>
<name>A0AAV4EJR3_9GAST</name>
<dbReference type="GO" id="GO:0005794">
    <property type="term" value="C:Golgi apparatus"/>
    <property type="evidence" value="ECO:0007669"/>
    <property type="project" value="TreeGrafter"/>
</dbReference>
<accession>A0AAV4EJR3</accession>
<gene>
    <name evidence="4" type="ORF">ElyMa_000080400</name>
</gene>
<dbReference type="GO" id="GO:0004653">
    <property type="term" value="F:polypeptide N-acetylgalactosaminyltransferase activity"/>
    <property type="evidence" value="ECO:0007669"/>
    <property type="project" value="TreeGrafter"/>
</dbReference>
<evidence type="ECO:0000256" key="3">
    <source>
        <dbReference type="SAM" id="Phobius"/>
    </source>
</evidence>
<dbReference type="SUPFAM" id="SSF53448">
    <property type="entry name" value="Nucleotide-diphospho-sugar transferases"/>
    <property type="match status" value="1"/>
</dbReference>
<keyword evidence="3" id="KW-1133">Transmembrane helix</keyword>
<dbReference type="EMBL" id="BMAT01000145">
    <property type="protein sequence ID" value="GFR60501.1"/>
    <property type="molecule type" value="Genomic_DNA"/>
</dbReference>